<sequence length="672" mass="72502">MRKIYPAILSVLLLTFFAGNACAQRLLVTANQKKTLSNFAAQLKSSYAIGRQKAFALAKTHNWMLSKRTKNGGLVSLQGLNKMGFPIYLRTHNTEAAEATRTDALQPGGELNLNLSGSNPVFRGKLAIWDGGTVYREHTEFAGKIITIASSQGGAIDHTTHVAGTLIAKGVSPRAKGMAFNMGTLLSYDYDDDVPEMASRASELLFSNHSYGDIAGWDGNTWYGLPGDTEDYLFGFYDDRAQAWDKMAFEAPYYMIVESAGNSHSEQGPPVGETYFGYKSRTDETIVDKGPRPPGISNNDGYDVISTTGNAKNIITVGSVNRITAQQLTPENVNVSYFSAWGPTDDGRIKPDIMGMGENVYSTITDNQYSSGYSGTSMSTPNVTGSLILLQEYYAQLHHDTVMRSATLKGLVCHTALDAGNPGPDYKYGWGLLDARKAAQTIANNGSTTFITEQNLQQGQSQTYSFVATGGQPLAAIISWTDPEGTPSAYGTINDRTPKLVNDIDMRIGSEDGTLYRPWILDLANPDAAATKGDNIRDNLEQIYVPNTIAGQTYTVTVSHKGALRGGGQDYSLILTGGKYGGSSVTNPLTDLVSFPAPANDRLTVLFNVKAAGLLKLSLVNINGQTVYSLSNNVPAGNFSRDINTANLSNGVYVLKLVTGKDVFTNKVLIVR</sequence>
<comment type="similarity">
    <text evidence="4">Belongs to the peptidase S8 family.</text>
</comment>
<name>A0A367GQB9_9SPHI</name>
<organism evidence="8 9">
    <name type="scientific">Mucilaginibacter hurinus</name>
    <dbReference type="NCBI Taxonomy" id="2201324"/>
    <lineage>
        <taxon>Bacteria</taxon>
        <taxon>Pseudomonadati</taxon>
        <taxon>Bacteroidota</taxon>
        <taxon>Sphingobacteriia</taxon>
        <taxon>Sphingobacteriales</taxon>
        <taxon>Sphingobacteriaceae</taxon>
        <taxon>Mucilaginibacter</taxon>
    </lineage>
</organism>
<dbReference type="Gene3D" id="2.60.120.380">
    <property type="match status" value="1"/>
</dbReference>
<dbReference type="InterPro" id="IPR026444">
    <property type="entry name" value="Secre_tail"/>
</dbReference>
<dbReference type="SUPFAM" id="SSF52743">
    <property type="entry name" value="Subtilisin-like"/>
    <property type="match status" value="1"/>
</dbReference>
<dbReference type="RefSeq" id="WP_114005197.1">
    <property type="nucleotide sequence ID" value="NZ_QGDC01000005.1"/>
</dbReference>
<evidence type="ECO:0000256" key="3">
    <source>
        <dbReference type="ARBA" id="ARBA00022825"/>
    </source>
</evidence>
<evidence type="ECO:0000256" key="4">
    <source>
        <dbReference type="PROSITE-ProRule" id="PRU01240"/>
    </source>
</evidence>
<keyword evidence="3 4" id="KW-0720">Serine protease</keyword>
<dbReference type="EMBL" id="QGDC01000005">
    <property type="protein sequence ID" value="RCH54871.1"/>
    <property type="molecule type" value="Genomic_DNA"/>
</dbReference>
<dbReference type="CDD" id="cd04842">
    <property type="entry name" value="Peptidases_S8_Kp43_protease"/>
    <property type="match status" value="1"/>
</dbReference>
<dbReference type="PANTHER" id="PTHR43399:SF5">
    <property type="entry name" value="PEPTIDASE S8 FAMILY WITH PROTEASE-ASSOCIATED DOMAIN"/>
    <property type="match status" value="1"/>
</dbReference>
<accession>A0A367GQB9</accession>
<gene>
    <name evidence="8" type="ORF">DJ568_10345</name>
</gene>
<dbReference type="Proteomes" id="UP000253209">
    <property type="component" value="Unassembled WGS sequence"/>
</dbReference>
<dbReference type="Pfam" id="PF18962">
    <property type="entry name" value="Por_Secre_tail"/>
    <property type="match status" value="1"/>
</dbReference>
<keyword evidence="5" id="KW-0732">Signal</keyword>
<keyword evidence="1 4" id="KW-0645">Protease</keyword>
<feature type="domain" description="Peptidase S8/S53" evidence="6">
    <location>
        <begin position="156"/>
        <end position="431"/>
    </location>
</feature>
<dbReference type="InterPro" id="IPR034058">
    <property type="entry name" value="TagA/B/C/D_pept_dom"/>
</dbReference>
<dbReference type="Gene3D" id="3.40.50.200">
    <property type="entry name" value="Peptidase S8/S53 domain"/>
    <property type="match status" value="1"/>
</dbReference>
<keyword evidence="9" id="KW-1185">Reference proteome</keyword>
<evidence type="ECO:0000259" key="7">
    <source>
        <dbReference type="Pfam" id="PF18962"/>
    </source>
</evidence>
<feature type="active site" description="Charge relay system" evidence="4">
    <location>
        <position position="158"/>
    </location>
</feature>
<dbReference type="Pfam" id="PF00082">
    <property type="entry name" value="Peptidase_S8"/>
    <property type="match status" value="1"/>
</dbReference>
<evidence type="ECO:0000313" key="9">
    <source>
        <dbReference type="Proteomes" id="UP000253209"/>
    </source>
</evidence>
<dbReference type="InterPro" id="IPR008979">
    <property type="entry name" value="Galactose-bd-like_sf"/>
</dbReference>
<feature type="signal peptide" evidence="5">
    <location>
        <begin position="1"/>
        <end position="23"/>
    </location>
</feature>
<dbReference type="PROSITE" id="PS00138">
    <property type="entry name" value="SUBTILASE_SER"/>
    <property type="match status" value="1"/>
</dbReference>
<dbReference type="InterPro" id="IPR023828">
    <property type="entry name" value="Peptidase_S8_Ser-AS"/>
</dbReference>
<evidence type="ECO:0000256" key="5">
    <source>
        <dbReference type="SAM" id="SignalP"/>
    </source>
</evidence>
<evidence type="ECO:0000259" key="6">
    <source>
        <dbReference type="Pfam" id="PF00082"/>
    </source>
</evidence>
<evidence type="ECO:0000256" key="2">
    <source>
        <dbReference type="ARBA" id="ARBA00022801"/>
    </source>
</evidence>
<dbReference type="GO" id="GO:0004252">
    <property type="term" value="F:serine-type endopeptidase activity"/>
    <property type="evidence" value="ECO:0007669"/>
    <property type="project" value="UniProtKB-UniRule"/>
</dbReference>
<dbReference type="OrthoDB" id="9792152at2"/>
<evidence type="ECO:0000313" key="8">
    <source>
        <dbReference type="EMBL" id="RCH54871.1"/>
    </source>
</evidence>
<dbReference type="AlphaFoldDB" id="A0A367GQB9"/>
<keyword evidence="2 4" id="KW-0378">Hydrolase</keyword>
<dbReference type="NCBIfam" id="TIGR04183">
    <property type="entry name" value="Por_Secre_tail"/>
    <property type="match status" value="1"/>
</dbReference>
<feature type="domain" description="Secretion system C-terminal sorting" evidence="7">
    <location>
        <begin position="595"/>
        <end position="670"/>
    </location>
</feature>
<evidence type="ECO:0000256" key="1">
    <source>
        <dbReference type="ARBA" id="ARBA00022670"/>
    </source>
</evidence>
<comment type="caution">
    <text evidence="8">The sequence shown here is derived from an EMBL/GenBank/DDBJ whole genome shotgun (WGS) entry which is preliminary data.</text>
</comment>
<dbReference type="InterPro" id="IPR036852">
    <property type="entry name" value="Peptidase_S8/S53_dom_sf"/>
</dbReference>
<dbReference type="PROSITE" id="PS51892">
    <property type="entry name" value="SUBTILASE"/>
    <property type="match status" value="1"/>
</dbReference>
<dbReference type="InterPro" id="IPR051048">
    <property type="entry name" value="Peptidase_S8/S53_subtilisin"/>
</dbReference>
<protein>
    <recommendedName>
        <fullName evidence="10">Peptidase S8</fullName>
    </recommendedName>
</protein>
<dbReference type="InterPro" id="IPR000209">
    <property type="entry name" value="Peptidase_S8/S53_dom"/>
</dbReference>
<proteinExistence type="inferred from homology"/>
<dbReference type="PANTHER" id="PTHR43399">
    <property type="entry name" value="SUBTILISIN-RELATED"/>
    <property type="match status" value="1"/>
</dbReference>
<dbReference type="GO" id="GO:0006508">
    <property type="term" value="P:proteolysis"/>
    <property type="evidence" value="ECO:0007669"/>
    <property type="project" value="UniProtKB-KW"/>
</dbReference>
<dbReference type="SUPFAM" id="SSF49785">
    <property type="entry name" value="Galactose-binding domain-like"/>
    <property type="match status" value="1"/>
</dbReference>
<feature type="active site" description="Charge relay system" evidence="4">
    <location>
        <position position="130"/>
    </location>
</feature>
<reference evidence="8 9" key="1">
    <citation type="submission" date="2018-05" db="EMBL/GenBank/DDBJ databases">
        <title>Mucilaginibacter hurinus sp. nov., isolated from briquette warehouse soil.</title>
        <authorList>
            <person name="Choi L."/>
        </authorList>
    </citation>
    <scope>NUCLEOTIDE SEQUENCE [LARGE SCALE GENOMIC DNA]</scope>
    <source>
        <strain evidence="8 9">ZR32</strain>
    </source>
</reference>
<feature type="chain" id="PRO_5016794102" description="Peptidase S8" evidence="5">
    <location>
        <begin position="24"/>
        <end position="672"/>
    </location>
</feature>
<feature type="active site" description="Charge relay system" evidence="4">
    <location>
        <position position="377"/>
    </location>
</feature>
<evidence type="ECO:0008006" key="10">
    <source>
        <dbReference type="Google" id="ProtNLM"/>
    </source>
</evidence>